<dbReference type="RefSeq" id="XP_018147076.1">
    <property type="nucleotide sequence ID" value="XM_018293344.1"/>
</dbReference>
<reference evidence="1 2" key="1">
    <citation type="journal article" date="2016" name="PLoS Pathog.">
        <title>Biosynthesis of antibiotic leucinostatins in bio-control fungus Purpureocillium lilacinum and their inhibition on phytophthora revealed by genome mining.</title>
        <authorList>
            <person name="Wang G."/>
            <person name="Liu Z."/>
            <person name="Lin R."/>
            <person name="Li E."/>
            <person name="Mao Z."/>
            <person name="Ling J."/>
            <person name="Yang Y."/>
            <person name="Yin W.B."/>
            <person name="Xie B."/>
        </authorList>
    </citation>
    <scope>NUCLEOTIDE SEQUENCE [LARGE SCALE GENOMIC DNA]</scope>
    <source>
        <strain evidence="1">170</strain>
    </source>
</reference>
<proteinExistence type="predicted"/>
<dbReference type="EMBL" id="LSBJ02000002">
    <property type="protein sequence ID" value="OAQ70539.1"/>
    <property type="molecule type" value="Genomic_DNA"/>
</dbReference>
<comment type="caution">
    <text evidence="1">The sequence shown here is derived from an EMBL/GenBank/DDBJ whole genome shotgun (WGS) entry which is preliminary data.</text>
</comment>
<dbReference type="AlphaFoldDB" id="A0A179FZX9"/>
<evidence type="ECO:0000313" key="2">
    <source>
        <dbReference type="Proteomes" id="UP000078397"/>
    </source>
</evidence>
<protein>
    <submittedName>
        <fullName evidence="1">Uncharacterized protein</fullName>
    </submittedName>
</protein>
<dbReference type="KEGG" id="pchm:VFPPC_15591"/>
<evidence type="ECO:0000313" key="1">
    <source>
        <dbReference type="EMBL" id="OAQ70539.1"/>
    </source>
</evidence>
<organism evidence="1 2">
    <name type="scientific">Pochonia chlamydosporia 170</name>
    <dbReference type="NCBI Taxonomy" id="1380566"/>
    <lineage>
        <taxon>Eukaryota</taxon>
        <taxon>Fungi</taxon>
        <taxon>Dikarya</taxon>
        <taxon>Ascomycota</taxon>
        <taxon>Pezizomycotina</taxon>
        <taxon>Sordariomycetes</taxon>
        <taxon>Hypocreomycetidae</taxon>
        <taxon>Hypocreales</taxon>
        <taxon>Clavicipitaceae</taxon>
        <taxon>Pochonia</taxon>
    </lineage>
</organism>
<keyword evidence="2" id="KW-1185">Reference proteome</keyword>
<gene>
    <name evidence="1" type="ORF">VFPPC_15591</name>
</gene>
<accession>A0A179FZX9</accession>
<dbReference type="Proteomes" id="UP000078397">
    <property type="component" value="Unassembled WGS sequence"/>
</dbReference>
<name>A0A179FZX9_METCM</name>
<sequence>MQVNHFQTSPRRRISSSEYQSKAPWRLGLVVGGGSKLERGPYRWRSTIKPHNWDDGYQQLKQWQNSPHVMSPQPLAPLSGSTPDGVQPGWLFFLGYDSDETEFCLVLDLTNMYSRAHVIFVSGPSVAILPKYLKLPRTRRSACIGRSYSWSGTLDLQSTSNEHAITEYWLPWLGE</sequence>
<dbReference type="GeneID" id="28857338"/>